<reference evidence="1 2" key="1">
    <citation type="journal article" date="2024" name="IMA Fungus">
        <title>Apiospora arundinis, a panoply of carbohydrate-active enzymes and secondary metabolites.</title>
        <authorList>
            <person name="Sorensen T."/>
            <person name="Petersen C."/>
            <person name="Muurmann A.T."/>
            <person name="Christiansen J.V."/>
            <person name="Brundto M.L."/>
            <person name="Overgaard C.K."/>
            <person name="Boysen A.T."/>
            <person name="Wollenberg R.D."/>
            <person name="Larsen T.O."/>
            <person name="Sorensen J.L."/>
            <person name="Nielsen K.L."/>
            <person name="Sondergaard T.E."/>
        </authorList>
    </citation>
    <scope>NUCLEOTIDE SEQUENCE [LARGE SCALE GENOMIC DNA]</scope>
    <source>
        <strain evidence="1 2">AAU 773</strain>
    </source>
</reference>
<sequence>MSVDVSQSKGAVGFNICPVYMSRVPVVLSGKLSCWEYSVPERSCDLPRLPDTVLPQAAAVFLLVLRRFALSSTRRFQ</sequence>
<proteinExistence type="predicted"/>
<protein>
    <submittedName>
        <fullName evidence="1">Uncharacterized protein</fullName>
    </submittedName>
</protein>
<name>A0ABR2IXR3_9PEZI</name>
<comment type="caution">
    <text evidence="1">The sequence shown here is derived from an EMBL/GenBank/DDBJ whole genome shotgun (WGS) entry which is preliminary data.</text>
</comment>
<gene>
    <name evidence="1" type="ORF">PGQ11_007949</name>
</gene>
<dbReference type="EMBL" id="JAPCWZ010000004">
    <property type="protein sequence ID" value="KAK8869371.1"/>
    <property type="molecule type" value="Genomic_DNA"/>
</dbReference>
<keyword evidence="2" id="KW-1185">Reference proteome</keyword>
<evidence type="ECO:0000313" key="1">
    <source>
        <dbReference type="EMBL" id="KAK8869371.1"/>
    </source>
</evidence>
<dbReference type="Proteomes" id="UP001390339">
    <property type="component" value="Unassembled WGS sequence"/>
</dbReference>
<accession>A0ABR2IXR3</accession>
<organism evidence="1 2">
    <name type="scientific">Apiospora arundinis</name>
    <dbReference type="NCBI Taxonomy" id="335852"/>
    <lineage>
        <taxon>Eukaryota</taxon>
        <taxon>Fungi</taxon>
        <taxon>Dikarya</taxon>
        <taxon>Ascomycota</taxon>
        <taxon>Pezizomycotina</taxon>
        <taxon>Sordariomycetes</taxon>
        <taxon>Xylariomycetidae</taxon>
        <taxon>Amphisphaeriales</taxon>
        <taxon>Apiosporaceae</taxon>
        <taxon>Apiospora</taxon>
    </lineage>
</organism>
<evidence type="ECO:0000313" key="2">
    <source>
        <dbReference type="Proteomes" id="UP001390339"/>
    </source>
</evidence>